<keyword evidence="5" id="KW-0804">Transcription</keyword>
<dbReference type="Proteomes" id="UP000460272">
    <property type="component" value="Unassembled WGS sequence"/>
</dbReference>
<keyword evidence="10" id="KW-1185">Reference proteome</keyword>
<reference evidence="9 10" key="1">
    <citation type="submission" date="2018-11" db="EMBL/GenBank/DDBJ databases">
        <title>Trebonia kvetii gen.nov., sp.nov., a novel acidophilic actinobacterium, and proposal of the new actinobacterial family Treboniaceae fam. nov.</title>
        <authorList>
            <person name="Rapoport D."/>
            <person name="Sagova-Mareckova M."/>
            <person name="Sedlacek I."/>
            <person name="Provaznik J."/>
            <person name="Kralova S."/>
            <person name="Pavlinic D."/>
            <person name="Benes V."/>
            <person name="Kopecky J."/>
        </authorList>
    </citation>
    <scope>NUCLEOTIDE SEQUENCE [LARGE SCALE GENOMIC DNA]</scope>
    <source>
        <strain evidence="9 10">15Tr583</strain>
    </source>
</reference>
<dbReference type="InterPro" id="IPR007627">
    <property type="entry name" value="RNA_pol_sigma70_r2"/>
</dbReference>
<dbReference type="NCBIfam" id="TIGR02937">
    <property type="entry name" value="sigma70-ECF"/>
    <property type="match status" value="1"/>
</dbReference>
<evidence type="ECO:0000259" key="8">
    <source>
        <dbReference type="Pfam" id="PF08281"/>
    </source>
</evidence>
<dbReference type="PANTHER" id="PTHR43133:SF8">
    <property type="entry name" value="RNA POLYMERASE SIGMA FACTOR HI_1459-RELATED"/>
    <property type="match status" value="1"/>
</dbReference>
<evidence type="ECO:0000259" key="7">
    <source>
        <dbReference type="Pfam" id="PF04542"/>
    </source>
</evidence>
<evidence type="ECO:0000256" key="3">
    <source>
        <dbReference type="ARBA" id="ARBA00023082"/>
    </source>
</evidence>
<dbReference type="GO" id="GO:0016987">
    <property type="term" value="F:sigma factor activity"/>
    <property type="evidence" value="ECO:0007669"/>
    <property type="project" value="UniProtKB-KW"/>
</dbReference>
<keyword evidence="3" id="KW-0731">Sigma factor</keyword>
<dbReference type="Gene3D" id="1.10.10.10">
    <property type="entry name" value="Winged helix-like DNA-binding domain superfamily/Winged helix DNA-binding domain"/>
    <property type="match status" value="1"/>
</dbReference>
<dbReference type="GO" id="GO:0006352">
    <property type="term" value="P:DNA-templated transcription initiation"/>
    <property type="evidence" value="ECO:0007669"/>
    <property type="project" value="InterPro"/>
</dbReference>
<comment type="similarity">
    <text evidence="1">Belongs to the sigma-70 factor family. ECF subfamily.</text>
</comment>
<evidence type="ECO:0000256" key="6">
    <source>
        <dbReference type="SAM" id="MobiDB-lite"/>
    </source>
</evidence>
<dbReference type="SUPFAM" id="SSF88659">
    <property type="entry name" value="Sigma3 and sigma4 domains of RNA polymerase sigma factors"/>
    <property type="match status" value="1"/>
</dbReference>
<evidence type="ECO:0000256" key="1">
    <source>
        <dbReference type="ARBA" id="ARBA00010641"/>
    </source>
</evidence>
<dbReference type="Pfam" id="PF08281">
    <property type="entry name" value="Sigma70_r4_2"/>
    <property type="match status" value="1"/>
</dbReference>
<protein>
    <submittedName>
        <fullName evidence="9">RNA polymerase sigma factor</fullName>
    </submittedName>
</protein>
<dbReference type="EMBL" id="RPFW01000003">
    <property type="protein sequence ID" value="TVZ04274.1"/>
    <property type="molecule type" value="Genomic_DNA"/>
</dbReference>
<dbReference type="InterPro" id="IPR013325">
    <property type="entry name" value="RNA_pol_sigma_r2"/>
</dbReference>
<feature type="region of interest" description="Disordered" evidence="6">
    <location>
        <begin position="218"/>
        <end position="282"/>
    </location>
</feature>
<feature type="domain" description="RNA polymerase sigma factor 70 region 4 type 2" evidence="8">
    <location>
        <begin position="161"/>
        <end position="212"/>
    </location>
</feature>
<dbReference type="GO" id="GO:0003677">
    <property type="term" value="F:DNA binding"/>
    <property type="evidence" value="ECO:0007669"/>
    <property type="project" value="UniProtKB-KW"/>
</dbReference>
<organism evidence="9 10">
    <name type="scientific">Trebonia kvetii</name>
    <dbReference type="NCBI Taxonomy" id="2480626"/>
    <lineage>
        <taxon>Bacteria</taxon>
        <taxon>Bacillati</taxon>
        <taxon>Actinomycetota</taxon>
        <taxon>Actinomycetes</taxon>
        <taxon>Streptosporangiales</taxon>
        <taxon>Treboniaceae</taxon>
        <taxon>Trebonia</taxon>
    </lineage>
</organism>
<dbReference type="CDD" id="cd06171">
    <property type="entry name" value="Sigma70_r4"/>
    <property type="match status" value="1"/>
</dbReference>
<accession>A0A6P2BYX4</accession>
<dbReference type="InterPro" id="IPR039425">
    <property type="entry name" value="RNA_pol_sigma-70-like"/>
</dbReference>
<dbReference type="SUPFAM" id="SSF88946">
    <property type="entry name" value="Sigma2 domain of RNA polymerase sigma factors"/>
    <property type="match status" value="1"/>
</dbReference>
<keyword evidence="2" id="KW-0805">Transcription regulation</keyword>
<dbReference type="InterPro" id="IPR036388">
    <property type="entry name" value="WH-like_DNA-bd_sf"/>
</dbReference>
<sequence>MFNGGAGAVRAGSATADSGLAAAFAVGAPRTARREGGPLGADAGAETGPYGILTRESGSRSRQVVAEELFTAHYPKLAGWVRRLVDDDETAHEIASEAFVRLLSKWTSPDKLESPQSYLYMIATNLVRDHWRKMERERRAFSRAAAGMDPEPFSDPSQDVDVRELLAALPDRLREPFLLHYYAGFGIREIAAQLKKPEGTIKADLFHARARLKEALAERGAVPRGRQVPAQRPGNAPGSGGIAAGTPGDAAGTYVDEIGTAGDASAKKGRGTRRGLRRTNAD</sequence>
<feature type="compositionally biased region" description="Basic residues" evidence="6">
    <location>
        <begin position="267"/>
        <end position="282"/>
    </location>
</feature>
<dbReference type="AlphaFoldDB" id="A0A6P2BYX4"/>
<gene>
    <name evidence="9" type="ORF">EAS64_17995</name>
</gene>
<dbReference type="OrthoDB" id="3777963at2"/>
<evidence type="ECO:0000313" key="10">
    <source>
        <dbReference type="Proteomes" id="UP000460272"/>
    </source>
</evidence>
<dbReference type="PANTHER" id="PTHR43133">
    <property type="entry name" value="RNA POLYMERASE ECF-TYPE SIGMA FACTO"/>
    <property type="match status" value="1"/>
</dbReference>
<name>A0A6P2BYX4_9ACTN</name>
<evidence type="ECO:0000256" key="2">
    <source>
        <dbReference type="ARBA" id="ARBA00023015"/>
    </source>
</evidence>
<feature type="domain" description="RNA polymerase sigma-70 region 2" evidence="7">
    <location>
        <begin position="69"/>
        <end position="136"/>
    </location>
</feature>
<dbReference type="InterPro" id="IPR013324">
    <property type="entry name" value="RNA_pol_sigma_r3/r4-like"/>
</dbReference>
<evidence type="ECO:0000313" key="9">
    <source>
        <dbReference type="EMBL" id="TVZ04274.1"/>
    </source>
</evidence>
<feature type="region of interest" description="Disordered" evidence="6">
    <location>
        <begin position="32"/>
        <end position="57"/>
    </location>
</feature>
<dbReference type="Gene3D" id="1.10.1740.10">
    <property type="match status" value="1"/>
</dbReference>
<dbReference type="InterPro" id="IPR014284">
    <property type="entry name" value="RNA_pol_sigma-70_dom"/>
</dbReference>
<comment type="caution">
    <text evidence="9">The sequence shown here is derived from an EMBL/GenBank/DDBJ whole genome shotgun (WGS) entry which is preliminary data.</text>
</comment>
<dbReference type="InterPro" id="IPR013249">
    <property type="entry name" value="RNA_pol_sigma70_r4_t2"/>
</dbReference>
<proteinExistence type="inferred from homology"/>
<evidence type="ECO:0000256" key="4">
    <source>
        <dbReference type="ARBA" id="ARBA00023125"/>
    </source>
</evidence>
<dbReference type="Pfam" id="PF04542">
    <property type="entry name" value="Sigma70_r2"/>
    <property type="match status" value="1"/>
</dbReference>
<keyword evidence="4" id="KW-0238">DNA-binding</keyword>
<evidence type="ECO:0000256" key="5">
    <source>
        <dbReference type="ARBA" id="ARBA00023163"/>
    </source>
</evidence>